<evidence type="ECO:0000256" key="2">
    <source>
        <dbReference type="ARBA" id="ARBA00029447"/>
    </source>
</evidence>
<evidence type="ECO:0000313" key="8">
    <source>
        <dbReference type="Proteomes" id="UP000031866"/>
    </source>
</evidence>
<evidence type="ECO:0000259" key="6">
    <source>
        <dbReference type="PROSITE" id="PS50885"/>
    </source>
</evidence>
<dbReference type="AlphaFoldDB" id="A0A0B5QRP0"/>
<dbReference type="InterPro" id="IPR004089">
    <property type="entry name" value="MCPsignal_dom"/>
</dbReference>
<name>A0A0B5QRP0_CLOBE</name>
<evidence type="ECO:0000256" key="4">
    <source>
        <dbReference type="SAM" id="Phobius"/>
    </source>
</evidence>
<accession>A0A0B5QRP0</accession>
<dbReference type="PROSITE" id="PS50111">
    <property type="entry name" value="CHEMOTAXIS_TRANSDUC_2"/>
    <property type="match status" value="1"/>
</dbReference>
<dbReference type="Gene3D" id="1.10.287.950">
    <property type="entry name" value="Methyl-accepting chemotaxis protein"/>
    <property type="match status" value="1"/>
</dbReference>
<evidence type="ECO:0000256" key="1">
    <source>
        <dbReference type="ARBA" id="ARBA00023224"/>
    </source>
</evidence>
<dbReference type="PANTHER" id="PTHR32089:SF112">
    <property type="entry name" value="LYSOZYME-LIKE PROTEIN-RELATED"/>
    <property type="match status" value="1"/>
</dbReference>
<dbReference type="CDD" id="cd06225">
    <property type="entry name" value="HAMP"/>
    <property type="match status" value="1"/>
</dbReference>
<keyword evidence="4" id="KW-0812">Transmembrane</keyword>
<evidence type="ECO:0000313" key="7">
    <source>
        <dbReference type="EMBL" id="AJH00912.1"/>
    </source>
</evidence>
<sequence>MNLLRNAKVKSKILFMGSIALIFLVIVGFIGLYYIKRSNDKMKVMNSNLLAVEYIEEVKYAYNSLNTDLFKLMATSDVLAKNELKESINNKKDALNQYVKEYANTKLDPFEIDTLKQFKDNSESAEKAENDVLSLALANKNEEAYALYKKNLSALNQKIEKNIIDLTKYKVNSTDQLDKENQANYIKSTYIVVGVVLLALLIVLIVSIFITNLIAKPIQSLERYIEMVALGDLREETLEKTREVKLYNDEIGKLGYSIIYMRQKLWQLVSKVCEVSEQIAASSQEFNANSENSYKGIEETARSVNTIAEGIEIQFNTVMDTSNVIKQMSIRIKQVAKNTIDAAKVAEKTLKVTNEGGKDISIAKNQMNNIEEVVTKLDDVIKILVRRSNEIGQIVEVISGIAEQTNLLALNAAIEAARAGEEGRGFTVVAEEVRKLAERSKQLTGKISALIGQIQDDTANAVSAMYEGTKQVKIGMEVVENVGQSFDDISKLVLEITNQMREAAIASESITSGNQQVVSYMEKVDEISKDTSSQSQAIASNVEEQTAAMQEITSASEELTKIGEILMTEILKFKL</sequence>
<dbReference type="Pfam" id="PF00015">
    <property type="entry name" value="MCPsignal"/>
    <property type="match status" value="1"/>
</dbReference>
<proteinExistence type="inferred from homology"/>
<dbReference type="GO" id="GO:0007165">
    <property type="term" value="P:signal transduction"/>
    <property type="evidence" value="ECO:0007669"/>
    <property type="project" value="UniProtKB-KW"/>
</dbReference>
<feature type="domain" description="Methyl-accepting transducer" evidence="5">
    <location>
        <begin position="289"/>
        <end position="525"/>
    </location>
</feature>
<dbReference type="SMART" id="SM00283">
    <property type="entry name" value="MA"/>
    <property type="match status" value="1"/>
</dbReference>
<keyword evidence="4" id="KW-0472">Membrane</keyword>
<evidence type="ECO:0008006" key="9">
    <source>
        <dbReference type="Google" id="ProtNLM"/>
    </source>
</evidence>
<protein>
    <recommendedName>
        <fullName evidence="9">Methyl-accepting chemotaxis protein</fullName>
    </recommendedName>
</protein>
<dbReference type="PANTHER" id="PTHR32089">
    <property type="entry name" value="METHYL-ACCEPTING CHEMOTAXIS PROTEIN MCPB"/>
    <property type="match status" value="1"/>
</dbReference>
<keyword evidence="1 3" id="KW-0807">Transducer</keyword>
<evidence type="ECO:0000256" key="3">
    <source>
        <dbReference type="PROSITE-ProRule" id="PRU00284"/>
    </source>
</evidence>
<feature type="transmembrane region" description="Helical" evidence="4">
    <location>
        <begin position="13"/>
        <end position="35"/>
    </location>
</feature>
<dbReference type="STRING" id="1520.LF65_04372"/>
<dbReference type="SUPFAM" id="SSF58104">
    <property type="entry name" value="Methyl-accepting chemotaxis protein (MCP) signaling domain"/>
    <property type="match status" value="1"/>
</dbReference>
<dbReference type="Pfam" id="PF00672">
    <property type="entry name" value="HAMP"/>
    <property type="match status" value="1"/>
</dbReference>
<feature type="transmembrane region" description="Helical" evidence="4">
    <location>
        <begin position="189"/>
        <end position="210"/>
    </location>
</feature>
<evidence type="ECO:0000259" key="5">
    <source>
        <dbReference type="PROSITE" id="PS50111"/>
    </source>
</evidence>
<dbReference type="EMBL" id="CP010086">
    <property type="protein sequence ID" value="AJH00912.1"/>
    <property type="molecule type" value="Genomic_DNA"/>
</dbReference>
<dbReference type="SMART" id="SM00304">
    <property type="entry name" value="HAMP"/>
    <property type="match status" value="1"/>
</dbReference>
<dbReference type="Proteomes" id="UP000031866">
    <property type="component" value="Chromosome"/>
</dbReference>
<gene>
    <name evidence="7" type="ORF">LF65_04372</name>
</gene>
<dbReference type="GO" id="GO:0016020">
    <property type="term" value="C:membrane"/>
    <property type="evidence" value="ECO:0007669"/>
    <property type="project" value="InterPro"/>
</dbReference>
<comment type="similarity">
    <text evidence="2">Belongs to the methyl-accepting chemotaxis (MCP) protein family.</text>
</comment>
<dbReference type="Gene3D" id="6.10.340.10">
    <property type="match status" value="1"/>
</dbReference>
<dbReference type="Pfam" id="PF12729">
    <property type="entry name" value="4HB_MCP_1"/>
    <property type="match status" value="1"/>
</dbReference>
<dbReference type="CDD" id="cd11386">
    <property type="entry name" value="MCP_signal"/>
    <property type="match status" value="1"/>
</dbReference>
<organism evidence="7 8">
    <name type="scientific">Clostridium beijerinckii</name>
    <name type="common">Clostridium MP</name>
    <dbReference type="NCBI Taxonomy" id="1520"/>
    <lineage>
        <taxon>Bacteria</taxon>
        <taxon>Bacillati</taxon>
        <taxon>Bacillota</taxon>
        <taxon>Clostridia</taxon>
        <taxon>Eubacteriales</taxon>
        <taxon>Clostridiaceae</taxon>
        <taxon>Clostridium</taxon>
    </lineage>
</organism>
<reference evidence="8" key="1">
    <citation type="submission" date="2014-12" db="EMBL/GenBank/DDBJ databases">
        <title>Genome sequence of Clostridium beijerinckii strain 59B.</title>
        <authorList>
            <person name="Little G.T."/>
            <person name="Minton N.P."/>
        </authorList>
    </citation>
    <scope>NUCLEOTIDE SEQUENCE [LARGE SCALE GENOMIC DNA]</scope>
    <source>
        <strain evidence="8">59B</strain>
    </source>
</reference>
<feature type="domain" description="HAMP" evidence="6">
    <location>
        <begin position="212"/>
        <end position="270"/>
    </location>
</feature>
<dbReference type="InterPro" id="IPR003660">
    <property type="entry name" value="HAMP_dom"/>
</dbReference>
<dbReference type="OrthoDB" id="9762005at2"/>
<keyword evidence="4" id="KW-1133">Transmembrane helix</keyword>
<dbReference type="RefSeq" id="WP_052482954.1">
    <property type="nucleotide sequence ID" value="NZ_CP010086.2"/>
</dbReference>
<dbReference type="InterPro" id="IPR024478">
    <property type="entry name" value="HlyB_4HB_MCP"/>
</dbReference>
<dbReference type="KEGG" id="cbei:LF65_04372"/>
<dbReference type="PROSITE" id="PS50885">
    <property type="entry name" value="HAMP"/>
    <property type="match status" value="1"/>
</dbReference>